<feature type="domain" description="Cytochrome c" evidence="5">
    <location>
        <begin position="38"/>
        <end position="125"/>
    </location>
</feature>
<evidence type="ECO:0000256" key="4">
    <source>
        <dbReference type="PROSITE-ProRule" id="PRU00433"/>
    </source>
</evidence>
<dbReference type="OrthoDB" id="9811281at2"/>
<dbReference type="EMBL" id="CP044205">
    <property type="protein sequence ID" value="QFY44980.1"/>
    <property type="molecule type" value="Genomic_DNA"/>
</dbReference>
<keyword evidence="2 4" id="KW-0479">Metal-binding</keyword>
<keyword evidence="1 4" id="KW-0349">Heme</keyword>
<dbReference type="KEGG" id="mmob:F6R98_06955"/>
<reference evidence="6 7" key="1">
    <citation type="submission" date="2019-09" db="EMBL/GenBank/DDBJ databases">
        <title>Ecophysiology of the spiral-shaped methanotroph Methylospira mobilis as revealed by the complete genome sequence.</title>
        <authorList>
            <person name="Oshkin I.Y."/>
            <person name="Dedysh S.N."/>
            <person name="Miroshnikov K."/>
            <person name="Danilova O.V."/>
            <person name="Hakobyan A."/>
            <person name="Liesack W."/>
        </authorList>
    </citation>
    <scope>NUCLEOTIDE SEQUENCE [LARGE SCALE GENOMIC DNA]</scope>
    <source>
        <strain evidence="6 7">Shm1</strain>
    </source>
</reference>
<dbReference type="InterPro" id="IPR009056">
    <property type="entry name" value="Cyt_c-like_dom"/>
</dbReference>
<name>A0A5Q0BML2_9GAMM</name>
<dbReference type="Pfam" id="PF00034">
    <property type="entry name" value="Cytochrom_C"/>
    <property type="match status" value="1"/>
</dbReference>
<dbReference type="InterPro" id="IPR051459">
    <property type="entry name" value="Cytochrome_c-type_DH"/>
</dbReference>
<evidence type="ECO:0000313" key="7">
    <source>
        <dbReference type="Proteomes" id="UP000325755"/>
    </source>
</evidence>
<dbReference type="GO" id="GO:0009055">
    <property type="term" value="F:electron transfer activity"/>
    <property type="evidence" value="ECO:0007669"/>
    <property type="project" value="InterPro"/>
</dbReference>
<protein>
    <submittedName>
        <fullName evidence="6">Cytochrome c</fullName>
    </submittedName>
</protein>
<dbReference type="Gene3D" id="1.10.760.10">
    <property type="entry name" value="Cytochrome c-like domain"/>
    <property type="match status" value="1"/>
</dbReference>
<dbReference type="PANTHER" id="PTHR35008:SF8">
    <property type="entry name" value="ALCOHOL DEHYDROGENASE CYTOCHROME C SUBUNIT"/>
    <property type="match status" value="1"/>
</dbReference>
<evidence type="ECO:0000256" key="1">
    <source>
        <dbReference type="ARBA" id="ARBA00022617"/>
    </source>
</evidence>
<dbReference type="InParanoid" id="A0A5Q0BML2"/>
<sequence length="157" mass="16529">MQANAATPALGSPLGTAEAASWNFSVFPDGRGLPPGSGTPQTGKVIYEQRCACCHGVNGSGGSADELAGAQHGLKDAEPDKTIGSYWPYAPTLFDYIRRAMPADAPGSLSNDELYAVTAYLLYLNRLAEPSVMLNAKTLPPINMPNRNGFVGVDAKR</sequence>
<keyword evidence="7" id="KW-1185">Reference proteome</keyword>
<dbReference type="PANTHER" id="PTHR35008">
    <property type="entry name" value="BLL4482 PROTEIN-RELATED"/>
    <property type="match status" value="1"/>
</dbReference>
<evidence type="ECO:0000259" key="5">
    <source>
        <dbReference type="PROSITE" id="PS51007"/>
    </source>
</evidence>
<organism evidence="6 7">
    <name type="scientific">Candidatus Methylospira mobilis</name>
    <dbReference type="NCBI Taxonomy" id="1808979"/>
    <lineage>
        <taxon>Bacteria</taxon>
        <taxon>Pseudomonadati</taxon>
        <taxon>Pseudomonadota</taxon>
        <taxon>Gammaproteobacteria</taxon>
        <taxon>Methylococcales</taxon>
        <taxon>Methylococcaceae</taxon>
        <taxon>Candidatus Methylospira</taxon>
    </lineage>
</organism>
<keyword evidence="3 4" id="KW-0408">Iron</keyword>
<dbReference type="GO" id="GO:0046872">
    <property type="term" value="F:metal ion binding"/>
    <property type="evidence" value="ECO:0007669"/>
    <property type="project" value="UniProtKB-KW"/>
</dbReference>
<dbReference type="PROSITE" id="PS51007">
    <property type="entry name" value="CYTC"/>
    <property type="match status" value="1"/>
</dbReference>
<evidence type="ECO:0000256" key="2">
    <source>
        <dbReference type="ARBA" id="ARBA00022723"/>
    </source>
</evidence>
<dbReference type="InterPro" id="IPR036909">
    <property type="entry name" value="Cyt_c-like_dom_sf"/>
</dbReference>
<dbReference type="SUPFAM" id="SSF46626">
    <property type="entry name" value="Cytochrome c"/>
    <property type="match status" value="1"/>
</dbReference>
<dbReference type="AlphaFoldDB" id="A0A5Q0BML2"/>
<dbReference type="GO" id="GO:0020037">
    <property type="term" value="F:heme binding"/>
    <property type="evidence" value="ECO:0007669"/>
    <property type="project" value="InterPro"/>
</dbReference>
<evidence type="ECO:0000313" key="6">
    <source>
        <dbReference type="EMBL" id="QFY44980.1"/>
    </source>
</evidence>
<accession>A0A5Q0BML2</accession>
<proteinExistence type="predicted"/>
<evidence type="ECO:0000256" key="3">
    <source>
        <dbReference type="ARBA" id="ARBA00023004"/>
    </source>
</evidence>
<gene>
    <name evidence="6" type="ORF">F6R98_06955</name>
</gene>
<dbReference type="Proteomes" id="UP000325755">
    <property type="component" value="Chromosome"/>
</dbReference>